<feature type="compositionally biased region" description="Basic residues" evidence="4">
    <location>
        <begin position="1886"/>
        <end position="1895"/>
    </location>
</feature>
<feature type="region of interest" description="Disordered" evidence="4">
    <location>
        <begin position="3774"/>
        <end position="3838"/>
    </location>
</feature>
<feature type="compositionally biased region" description="Basic and acidic residues" evidence="4">
    <location>
        <begin position="1579"/>
        <end position="1619"/>
    </location>
</feature>
<feature type="compositionally biased region" description="Basic residues" evidence="4">
    <location>
        <begin position="2479"/>
        <end position="2494"/>
    </location>
</feature>
<feature type="compositionally biased region" description="Basic and acidic residues" evidence="4">
    <location>
        <begin position="1314"/>
        <end position="1332"/>
    </location>
</feature>
<dbReference type="InterPro" id="IPR014352">
    <property type="entry name" value="FERM/acyl-CoA-bd_prot_sf"/>
</dbReference>
<feature type="region of interest" description="Disordered" evidence="4">
    <location>
        <begin position="1282"/>
        <end position="1338"/>
    </location>
</feature>
<comment type="subcellular location">
    <subcellularLocation>
        <location evidence="1">Cell junction</location>
        <location evidence="1">Adherens junction</location>
    </subcellularLocation>
    <subcellularLocation>
        <location evidence="3">Cell projection</location>
        <location evidence="3">Rhabdomere</location>
    </subcellularLocation>
</comment>
<feature type="region of interest" description="Disordered" evidence="4">
    <location>
        <begin position="601"/>
        <end position="621"/>
    </location>
</feature>
<feature type="region of interest" description="Disordered" evidence="4">
    <location>
        <begin position="57"/>
        <end position="131"/>
    </location>
</feature>
<feature type="compositionally biased region" description="Basic residues" evidence="4">
    <location>
        <begin position="783"/>
        <end position="792"/>
    </location>
</feature>
<dbReference type="InterPro" id="IPR011993">
    <property type="entry name" value="PH-like_dom_sf"/>
</dbReference>
<feature type="compositionally biased region" description="Pro residues" evidence="4">
    <location>
        <begin position="110"/>
        <end position="121"/>
    </location>
</feature>
<feature type="compositionally biased region" description="Low complexity" evidence="4">
    <location>
        <begin position="605"/>
        <end position="621"/>
    </location>
</feature>
<dbReference type="Pfam" id="PF00373">
    <property type="entry name" value="FERM_M"/>
    <property type="match status" value="1"/>
</dbReference>
<feature type="compositionally biased region" description="Basic and acidic residues" evidence="4">
    <location>
        <begin position="2319"/>
        <end position="2330"/>
    </location>
</feature>
<feature type="domain" description="FERM" evidence="5">
    <location>
        <begin position="193"/>
        <end position="475"/>
    </location>
</feature>
<feature type="region of interest" description="Disordered" evidence="4">
    <location>
        <begin position="966"/>
        <end position="994"/>
    </location>
</feature>
<feature type="compositionally biased region" description="Basic and acidic residues" evidence="4">
    <location>
        <begin position="3687"/>
        <end position="3705"/>
    </location>
</feature>
<feature type="region of interest" description="Disordered" evidence="4">
    <location>
        <begin position="4084"/>
        <end position="4112"/>
    </location>
</feature>
<feature type="region of interest" description="Disordered" evidence="4">
    <location>
        <begin position="2134"/>
        <end position="2406"/>
    </location>
</feature>
<feature type="region of interest" description="Disordered" evidence="4">
    <location>
        <begin position="781"/>
        <end position="802"/>
    </location>
</feature>
<feature type="region of interest" description="Disordered" evidence="4">
    <location>
        <begin position="1742"/>
        <end position="1969"/>
    </location>
</feature>
<evidence type="ECO:0000256" key="1">
    <source>
        <dbReference type="ARBA" id="ARBA00004536"/>
    </source>
</evidence>
<dbReference type="PANTHER" id="PTHR23280">
    <property type="entry name" value="4.1 G PROTEIN"/>
    <property type="match status" value="1"/>
</dbReference>
<dbReference type="GO" id="GO:0005198">
    <property type="term" value="F:structural molecule activity"/>
    <property type="evidence" value="ECO:0007669"/>
    <property type="project" value="InterPro"/>
</dbReference>
<dbReference type="Pfam" id="PF09379">
    <property type="entry name" value="FERM_N"/>
    <property type="match status" value="1"/>
</dbReference>
<feature type="compositionally biased region" description="Basic and acidic residues" evidence="4">
    <location>
        <begin position="2759"/>
        <end position="2774"/>
    </location>
</feature>
<feature type="compositionally biased region" description="Basic residues" evidence="4">
    <location>
        <begin position="2043"/>
        <end position="2058"/>
    </location>
</feature>
<dbReference type="InterPro" id="IPR000299">
    <property type="entry name" value="FERM_domain"/>
</dbReference>
<feature type="compositionally biased region" description="Basic and acidic residues" evidence="4">
    <location>
        <begin position="2394"/>
        <end position="2406"/>
    </location>
</feature>
<dbReference type="Pfam" id="PF05902">
    <property type="entry name" value="4_1_CTD"/>
    <property type="match status" value="1"/>
</dbReference>
<accession>A0AA39M897</accession>
<feature type="region of interest" description="Disordered" evidence="4">
    <location>
        <begin position="1998"/>
        <end position="2118"/>
    </location>
</feature>
<dbReference type="SUPFAM" id="SSF54236">
    <property type="entry name" value="Ubiquitin-like"/>
    <property type="match status" value="1"/>
</dbReference>
<feature type="compositionally biased region" description="Basic and acidic residues" evidence="4">
    <location>
        <begin position="4124"/>
        <end position="4140"/>
    </location>
</feature>
<dbReference type="Pfam" id="PF09380">
    <property type="entry name" value="FERM_C"/>
    <property type="match status" value="1"/>
</dbReference>
<feature type="compositionally biased region" description="Low complexity" evidence="4">
    <location>
        <begin position="4101"/>
        <end position="4111"/>
    </location>
</feature>
<dbReference type="EMBL" id="JAUCMV010000001">
    <property type="protein sequence ID" value="KAK0425251.1"/>
    <property type="molecule type" value="Genomic_DNA"/>
</dbReference>
<feature type="compositionally biased region" description="Basic and acidic residues" evidence="4">
    <location>
        <begin position="3828"/>
        <end position="3838"/>
    </location>
</feature>
<dbReference type="Gene3D" id="1.20.80.10">
    <property type="match status" value="1"/>
</dbReference>
<feature type="region of interest" description="Disordered" evidence="4">
    <location>
        <begin position="529"/>
        <end position="583"/>
    </location>
</feature>
<feature type="compositionally biased region" description="Basic and acidic residues" evidence="4">
    <location>
        <begin position="2718"/>
        <end position="2744"/>
    </location>
</feature>
<evidence type="ECO:0000256" key="3">
    <source>
        <dbReference type="ARBA" id="ARBA00043944"/>
    </source>
</evidence>
<feature type="compositionally biased region" description="Basic and acidic residues" evidence="4">
    <location>
        <begin position="3218"/>
        <end position="3231"/>
    </location>
</feature>
<dbReference type="SUPFAM" id="SSF50729">
    <property type="entry name" value="PH domain-like"/>
    <property type="match status" value="1"/>
</dbReference>
<dbReference type="InterPro" id="IPR018979">
    <property type="entry name" value="FERM_N"/>
</dbReference>
<feature type="compositionally biased region" description="Basic and acidic residues" evidence="4">
    <location>
        <begin position="2907"/>
        <end position="2917"/>
    </location>
</feature>
<feature type="compositionally biased region" description="Basic and acidic residues" evidence="4">
    <location>
        <begin position="1900"/>
        <end position="1911"/>
    </location>
</feature>
<dbReference type="InterPro" id="IPR000798">
    <property type="entry name" value="Ez/rad/moesin-like"/>
</dbReference>
<feature type="region of interest" description="Disordered" evidence="4">
    <location>
        <begin position="3260"/>
        <end position="3308"/>
    </location>
</feature>
<feature type="region of interest" description="Disordered" evidence="4">
    <location>
        <begin position="1457"/>
        <end position="1650"/>
    </location>
</feature>
<evidence type="ECO:0000313" key="6">
    <source>
        <dbReference type="EMBL" id="KAK0425251.1"/>
    </source>
</evidence>
<feature type="compositionally biased region" description="Basic residues" evidence="4">
    <location>
        <begin position="4085"/>
        <end position="4096"/>
    </location>
</feature>
<dbReference type="GO" id="GO:0005912">
    <property type="term" value="C:adherens junction"/>
    <property type="evidence" value="ECO:0007669"/>
    <property type="project" value="UniProtKB-SubCell"/>
</dbReference>
<feature type="compositionally biased region" description="Basic and acidic residues" evidence="4">
    <location>
        <begin position="3510"/>
        <end position="3525"/>
    </location>
</feature>
<feature type="compositionally biased region" description="Basic and acidic residues" evidence="4">
    <location>
        <begin position="3465"/>
        <end position="3499"/>
    </location>
</feature>
<feature type="compositionally biased region" description="Basic and acidic residues" evidence="4">
    <location>
        <begin position="3727"/>
        <end position="3745"/>
    </location>
</feature>
<dbReference type="SMART" id="SM01196">
    <property type="entry name" value="FERM_C"/>
    <property type="match status" value="1"/>
</dbReference>
<evidence type="ECO:0000256" key="2">
    <source>
        <dbReference type="ARBA" id="ARBA00022025"/>
    </source>
</evidence>
<reference evidence="6" key="1">
    <citation type="submission" date="2023-06" db="EMBL/GenBank/DDBJ databases">
        <title>Genomic analysis of the entomopathogenic nematode Steinernema hermaphroditum.</title>
        <authorList>
            <person name="Schwarz E.M."/>
            <person name="Heppert J.K."/>
            <person name="Baniya A."/>
            <person name="Schwartz H.T."/>
            <person name="Tan C.-H."/>
            <person name="Antoshechkin I."/>
            <person name="Sternberg P.W."/>
            <person name="Goodrich-Blair H."/>
            <person name="Dillman A.R."/>
        </authorList>
    </citation>
    <scope>NUCLEOTIDE SEQUENCE</scope>
    <source>
        <strain evidence="6">PS9179</strain>
        <tissue evidence="6">Whole animal</tissue>
    </source>
</reference>
<dbReference type="InterPro" id="IPR008379">
    <property type="entry name" value="Band_4.1_C"/>
</dbReference>
<evidence type="ECO:0000256" key="4">
    <source>
        <dbReference type="SAM" id="MobiDB-lite"/>
    </source>
</evidence>
<feature type="region of interest" description="Disordered" evidence="4">
    <location>
        <begin position="1138"/>
        <end position="1189"/>
    </location>
</feature>
<dbReference type="Gene3D" id="3.10.20.90">
    <property type="entry name" value="Phosphatidylinositol 3-kinase Catalytic Subunit, Chain A, domain 1"/>
    <property type="match status" value="1"/>
</dbReference>
<feature type="region of interest" description="Disordered" evidence="4">
    <location>
        <begin position="2650"/>
        <end position="2878"/>
    </location>
</feature>
<evidence type="ECO:0000313" key="7">
    <source>
        <dbReference type="Proteomes" id="UP001175271"/>
    </source>
</evidence>
<feature type="compositionally biased region" description="Pro residues" evidence="4">
    <location>
        <begin position="3554"/>
        <end position="3566"/>
    </location>
</feature>
<comment type="caution">
    <text evidence="6">The sequence shown here is derived from an EMBL/GenBank/DDBJ whole genome shotgun (WGS) entry which is preliminary data.</text>
</comment>
<feature type="compositionally biased region" description="Basic residues" evidence="4">
    <location>
        <begin position="2781"/>
        <end position="2791"/>
    </location>
</feature>
<dbReference type="CDD" id="cd14473">
    <property type="entry name" value="FERM_B-lobe"/>
    <property type="match status" value="1"/>
</dbReference>
<feature type="compositionally biased region" description="Basic and acidic residues" evidence="4">
    <location>
        <begin position="1484"/>
        <end position="1507"/>
    </location>
</feature>
<feature type="compositionally biased region" description="Basic and acidic residues" evidence="4">
    <location>
        <begin position="1547"/>
        <end position="1565"/>
    </location>
</feature>
<feature type="compositionally biased region" description="Basic and acidic residues" evidence="4">
    <location>
        <begin position="1832"/>
        <end position="1846"/>
    </location>
</feature>
<dbReference type="PRINTS" id="PR00661">
    <property type="entry name" value="ERMFAMILY"/>
</dbReference>
<dbReference type="InterPro" id="IPR029071">
    <property type="entry name" value="Ubiquitin-like_domsf"/>
</dbReference>
<organism evidence="6 7">
    <name type="scientific">Steinernema hermaphroditum</name>
    <dbReference type="NCBI Taxonomy" id="289476"/>
    <lineage>
        <taxon>Eukaryota</taxon>
        <taxon>Metazoa</taxon>
        <taxon>Ecdysozoa</taxon>
        <taxon>Nematoda</taxon>
        <taxon>Chromadorea</taxon>
        <taxon>Rhabditida</taxon>
        <taxon>Tylenchina</taxon>
        <taxon>Panagrolaimomorpha</taxon>
        <taxon>Strongyloidoidea</taxon>
        <taxon>Steinernematidae</taxon>
        <taxon>Steinernema</taxon>
    </lineage>
</organism>
<dbReference type="GO" id="GO:0031032">
    <property type="term" value="P:actomyosin structure organization"/>
    <property type="evidence" value="ECO:0007669"/>
    <property type="project" value="TreeGrafter"/>
</dbReference>
<dbReference type="PANTHER" id="PTHR23280:SF21">
    <property type="entry name" value="PROTEIN 4.1 HOMOLOG"/>
    <property type="match status" value="1"/>
</dbReference>
<feature type="compositionally biased region" description="Basic and acidic residues" evidence="4">
    <location>
        <begin position="2661"/>
        <end position="2679"/>
    </location>
</feature>
<feature type="region of interest" description="Disordered" evidence="4">
    <location>
        <begin position="2907"/>
        <end position="2926"/>
    </location>
</feature>
<name>A0AA39M897_9BILA</name>
<feature type="compositionally biased region" description="Basic residues" evidence="4">
    <location>
        <begin position="3783"/>
        <end position="3810"/>
    </location>
</feature>
<feature type="compositionally biased region" description="Basic and acidic residues" evidence="4">
    <location>
        <begin position="2865"/>
        <end position="2878"/>
    </location>
</feature>
<feature type="region of interest" description="Disordered" evidence="4">
    <location>
        <begin position="1"/>
        <end position="36"/>
    </location>
</feature>
<feature type="compositionally biased region" description="Basic and acidic residues" evidence="4">
    <location>
        <begin position="2293"/>
        <end position="2312"/>
    </location>
</feature>
<dbReference type="PROSITE" id="PS00660">
    <property type="entry name" value="FERM_1"/>
    <property type="match status" value="1"/>
</dbReference>
<dbReference type="GO" id="GO:0003779">
    <property type="term" value="F:actin binding"/>
    <property type="evidence" value="ECO:0007669"/>
    <property type="project" value="InterPro"/>
</dbReference>
<feature type="compositionally biased region" description="Basic and acidic residues" evidence="4">
    <location>
        <begin position="21"/>
        <end position="33"/>
    </location>
</feature>
<gene>
    <name evidence="6" type="ORF">QR680_009103</name>
</gene>
<dbReference type="Proteomes" id="UP001175271">
    <property type="component" value="Unassembled WGS sequence"/>
</dbReference>
<proteinExistence type="predicted"/>
<feature type="region of interest" description="Disordered" evidence="4">
    <location>
        <begin position="3322"/>
        <end position="3343"/>
    </location>
</feature>
<evidence type="ECO:0000259" key="5">
    <source>
        <dbReference type="PROSITE" id="PS50057"/>
    </source>
</evidence>
<feature type="compositionally biased region" description="Basic and acidic residues" evidence="4">
    <location>
        <begin position="2426"/>
        <end position="2444"/>
    </location>
</feature>
<dbReference type="InterPro" id="IPR019748">
    <property type="entry name" value="FERM_central"/>
</dbReference>
<feature type="region of interest" description="Disordered" evidence="4">
    <location>
        <begin position="2426"/>
        <end position="2559"/>
    </location>
</feature>
<dbReference type="InterPro" id="IPR019749">
    <property type="entry name" value="Band_41_domain"/>
</dbReference>
<feature type="compositionally biased region" description="Basic residues" evidence="4">
    <location>
        <begin position="968"/>
        <end position="977"/>
    </location>
</feature>
<feature type="region of interest" description="Disordered" evidence="4">
    <location>
        <begin position="3113"/>
        <end position="3248"/>
    </location>
</feature>
<dbReference type="GO" id="GO:0005886">
    <property type="term" value="C:plasma membrane"/>
    <property type="evidence" value="ECO:0007669"/>
    <property type="project" value="TreeGrafter"/>
</dbReference>
<feature type="region of interest" description="Disordered" evidence="4">
    <location>
        <begin position="3431"/>
        <end position="3650"/>
    </location>
</feature>
<feature type="compositionally biased region" description="Basic and acidic residues" evidence="4">
    <location>
        <begin position="3611"/>
        <end position="3623"/>
    </location>
</feature>
<feature type="region of interest" description="Disordered" evidence="4">
    <location>
        <begin position="4124"/>
        <end position="4147"/>
    </location>
</feature>
<dbReference type="InterPro" id="IPR018980">
    <property type="entry name" value="FERM_PH-like_C"/>
</dbReference>
<dbReference type="PROSITE" id="PS50057">
    <property type="entry name" value="FERM_3"/>
    <property type="match status" value="1"/>
</dbReference>
<protein>
    <recommendedName>
        <fullName evidence="2">Moesin/ezrin/radixin homolog 1</fullName>
    </recommendedName>
</protein>
<dbReference type="SMART" id="SM00295">
    <property type="entry name" value="B41"/>
    <property type="match status" value="1"/>
</dbReference>
<feature type="compositionally biased region" description="Basic and acidic residues" evidence="4">
    <location>
        <begin position="1636"/>
        <end position="1645"/>
    </location>
</feature>
<dbReference type="PRINTS" id="PR00935">
    <property type="entry name" value="BAND41"/>
</dbReference>
<feature type="region of interest" description="Disordered" evidence="4">
    <location>
        <begin position="3671"/>
        <end position="3750"/>
    </location>
</feature>
<dbReference type="InterPro" id="IPR019747">
    <property type="entry name" value="FERM_CS"/>
</dbReference>
<dbReference type="InterPro" id="IPR035963">
    <property type="entry name" value="FERM_2"/>
</dbReference>
<feature type="compositionally biased region" description="Basic and acidic residues" evidence="4">
    <location>
        <begin position="1956"/>
        <end position="1969"/>
    </location>
</feature>
<feature type="compositionally biased region" description="Polar residues" evidence="4">
    <location>
        <begin position="553"/>
        <end position="569"/>
    </location>
</feature>
<dbReference type="SUPFAM" id="SSF47031">
    <property type="entry name" value="Second domain of FERM"/>
    <property type="match status" value="1"/>
</dbReference>
<feature type="compositionally biased region" description="Basic residues" evidence="4">
    <location>
        <begin position="3708"/>
        <end position="3723"/>
    </location>
</feature>
<sequence>MVPSVLPSFSSGSYNAAAGPTRRELDSTGKRAEPVPPILCRLSGIPIRDSRVGGAGLYAKTRSRAPQTGPLRRIPRLAPRESLGQRRRSEGAPRAVFHAGSSLFSRPGPASRPFPSPPPIHSPHSAHVFSSQSPSLITATFSRAANPGVVQPALAMPMTSSEPKKGVEEPNGANGFDEPSPFVQPGVPEKRLHTATVYYLDATHNDFHIHKNSEGQDLFDMVANQLRIVERDYFALSFSNEKTSEREWLYNDQRISKQVAGRQWEFTFEFKFYPPEPSSLVDDLARRHLVLQCRRDVCSGRIPTSFATQALLASYLAQAELGDFAPSEQYVEYLRSANVAPSVDDKLIAKIQELHHQHRGQTPSEAELNYLNTCKKLNMYGIYAFEGKDKSSPVTVGIGAHGVNIYKDNVRLHRFPWQNIDKISYKNSHFTVKLKPETVEKGSDRYSSTRLPDYQSAKKAWKTAVEHHTFFRLIQPETKPRKSLFRWNSQRFRYQGRTQFQTKMASQMFDHHSGRPNETTRGVSRSVDDIATHATGPVAASPVRYVDDRTETKSPLSSPDQSYVVSSATEEAKGKRKSKKDAEEVGVRVFASSVPVSTAAENLHASSSSSPAPPTATTACSAPLHDLQPFLREQELDGAPIAATVSIYNKGFYDGHVKNPSKTSWLFWRRAKATPELRHLNGASALHADATSRSEDLPTYPLRYFAAVYHSGGSQRPVPNRRFEVFEREAHAGSEDIVEKAALNLDNYLFAKTSREDDARLDRSAEVDPLPLRATTLVYHSGRPPHVHRAPKRPMPQGIATGYVEDDTTSEYSWPAEDEVAPKKTAVLHLKKPARRRRTFGFWHSKDSEVLHDTEPSTSRGFPIAREPFAGPLHDTWRAAEFVPNPLRDDVNVYHSGRSRAPLGNRKKSVKFDRERHGGLEDEVAKEHVDQEGYPEQAYRGHLDETARRRDMETLPIKEFSTIYHPGYSRKRPRRKRGDISESESSAESVEDEEFVAPGRRGTNFFKFLKSHRREYPEKTVYAGEVSSTARRWDLEEDPLRYHVAVYHSGYSSMPYRISRSHATHEGDEDVVQKDRLKKEFYPSEGLRYEGPLERTEKSEELRRSHLREFATAYHSGYSQEPPSRGFLKGRIFGMRSDSEDEVRRKKKANSPPKEGRFFGILRTPGKREPSATPSAFPPKGAKYAGPLQDTPRVRDIDAEPLRAKVAVYHSGYSLAPLGRTQFWRFERVTHPGEVEVVEKEKVQPESYRRSAEPFAGPLHSMERAFDLDTVPIRQHTRIYHPGYSGVKTKKSKAGGSKSDKESGFESEASATDSETKRCQKEKQPRKEEKQRRSGSFGFGFRMPAWKFGGKGADKDAAFPTRREPFEGLLEDMKRQEDLQIEPLRGKVEVYHSGSSVMPAWTLEKKKDRIFHPGQEEVVQKELVNPESYRIRAVKFTGPLEATHRERDVDTVPVREHARMYHPGQSCIVGERKREASSSEEDSFVERDRFEEKTPKEKTKREGEGRGKRSGSFGIKFPSWKLPSWERSPGKERKEEEPQKTPESLPQDDKKRPKKTEVEISETPKRPIVSKLKGATKTYRLEEEKKETTPPETFRRIAEEETELRRSPPKDGEDEEGRRASFRFGIKMPHWKLGGKHGEPEERRPYPISGRYSGLLEDTLRSAEFEGTPLRAYSKVYHSGYSVRPHSFFERWFHPGEEEDVEKEKIDIGAYKASRQPFEGTLEATHRGADLETAPLRRYAKVYHPGQSDAKVKKSKKKLKYVRESETSSSSEDELDDRRERSPSKYGRGFALNFKLPSWKRGGDPPEHPEEEETPKKAKKKKKYDVSLRVAHPGEVEEKEKVRPESYQRSAEPYMGPLEPMEKSTDLNTVPLTDHAKGYHPGQGHVKTKKTKRSRTTSADPKESSDDEGKSPKGRGHSFGLGFRMPAWKRGSSSKEREEPISDYPSPTKYSGSLEDTPKSRELEGDDLRSRVPVYHTGLYTRSHHEWYLFGRAKHPGEEEVVEKEKVQPESYQRSAEPFAGPLESTEKTADLDTVPIQDHTKVYHHGHSYTLKIGKKKKEAESSEESEDEGKTGESRSFGFKFPSWKRVVRASPQKEQPEEERIELTPKKAKKEKKKYDISLQVAHFEEVEVVEKEKVRPESYQRSAEPYMGTVDSTGRVSEMPSAPMEDHVKAYHSGQSFEKKKKGTEEDAFSSESASEAPKKTAAKSGRSRSFGLNFKLPKWKRGQKGEKEEPIPEYPTPTKYSGPMEDSTPTGELPPTPLRHQVNVYHSGHSVGPLANRDPQGFRIKLLPLKDEKENATPEAAQKKAEAELAPLEQLKREQKKKPMEETPSEGSEERKEGRASSKSRRSHSFGLNFKLPKWKRGSPSKEREEPISDYPSPTKYSGPLEDTSNSRELEGDDLRSRVPVYHTGLYTRPHHEWHLFGRSKHPGEEEVVEKEKVQPESYQRSAEPFAGPLESTEKTADLDTVPIQDHTKVYHHGHSYTLKIGKKKKEAESSEESEDEEKGGRSKSFGFKFPSWKRGERASPQKDYPASEKYLGPLEDTSKTRELSPQPLRDGVNVYHTGFSVKPGPWRFFGRLGHPGDEEVVARERIKTSAYPERTEPYAGALYSVDRNKDLRPAPILEHSKVYHSGYSFVLKAKKKRWTSSLTQDSDSSTDDERAMEERMISRDFEPSKSGRKPSFGLNFKLPSWRRGGDPPEHPEEEETPKKAKKEKKYDVSLRVAHPGEVEVVQKEKVRPESYQRSTEPYTGPVDSTGRENDLEDVPIERHSKVYHSYGKLKKIKKPKRAPVTDRKPEEETSSSEEDFEAQKQARTSSKSGRSHSFMLNFKLPKWKRGSPIKEREEPISDYPSPTKYSGPVEDTPKSRELERDDLRSRVPVYHTGLYTRSHREWHLFGRAKHPGEEEVVEKEKVQPESYQRSAEPFTGPLERTEKTADLDTVPIQDHVKVYHHGHFYTLKIGKKRAEVPESSEESADEDRGGRSKSFGFNFPSWKRGMKVEGKGPYADYPMSEKYTGALKDVEKERELPVEPLRSHIEVYHSGYSVRPHSFFERWFHPGEEEVVDKEKIDIGAYKASGQPFEGILEATHRGADLEAAPLRRYVKVYHPGESDAKVKKSKKSKAPEGVTSESETEAGKVRRSPSRYGRGFGFSFKLPSLSRQKGDSPNYPSTEKYGGPLEDTPKNRELPPAPLMENVDVHHSGKPRKAGDVFLRTSHPGEEEVVEKEKVQPESYQRSAEPFAGPLEETERNYDLPAAPLREFSSPYHPGFYTKQPRKWRLSGRSTSATSEDDHNRTVDSVDSVGSSSSRFGKLRFWRSPGAKGGSEPFHPAGFLTKQPPFRGPLERTPRVEELFGERIRADVAVYHSGQSEVPRANRKFPLFGRWRHEGEEEVVEKEAIEPQTYRRSAEPFVGRLEAVTKSAELEGVPLQHHAKVYHSGRSGAKNAKQQRRRRPSEAAESSSDEGERKRVGFHEEPVMVETKKAPKVEKKEVEVEKTKNVVIYVKSPKKKETEKSPKTEKEGLETPKAAKTKSPRRSGGLLGFWRSSEKKPAPKPTLSPSKPPYPSSGTYEGPLDNTSKWRDLEGVPLRSAADVYHSGQSQTPRSARLVHPGDVEIVEKANVDPKSYGRSTTPYEGSLHSTERNAELDTVALRETTTVYNEGHSYVKARKVHKRTASEASYTSAEDAPRAKRTQVERRVAETQKKAPVPKRSGRKRKFRRAAHPGSVEETKKEKVQPESYKRSLDPYMGPLDTVAKDVSFDTTPIGEHAYVYHAGRSDLKPKKAKKKSKKAKKKEKKKKQKEKRMRQKEKKSPSNGEGPSRHRIRLFSRDAPDQKEEVAERGAYDLAAYPSASLWKTPTLTALLTPSGDLPGAPIGEHAAMYHSGQSRRIDELAKVKPGFDFDAESASTSGVESDEESSPKKKQRRGIWRLWDIFRFVRKVDYTYPMITAPYRGPMDVVTLQKEIVVSPLELASEQALLGNLGAPSPFSLKVTEVTLNVFVQNERVSEYNCEVIVGSWPSGGPESARGAGLRGVLGREEARQAAEVDLVLVGGSQKDTKPASMESAPPGRSLFASIRHQLSQVTKKKEKAKKKEKKGVDVDSASTTSVDSTDVEVTHREIVVPSDDKENAATTNHEDKTTPSGPYVTATAADGVVVREEKLEEVYRIVGTGNTPSMDPSDMSLAGTVAQYIKENQKTPGVQLVEKNVTVRDRGQLPSNVGEGSLPHTTIQSWHETAVGPESVTTDVDEHGNIVKRTVKTQQVKHTVQRQTYQTFTVNEDEAGMGKIETSRQVITPVDGAVSPSKTPVVETHTRTVAYENPRADAPLDVPGEFVSSKTVTQGNRTVETITYKTEKDGVIETHVEHRVTIHSGSDIDHDAELSQAILEATNMNPDMTVERIEVKQESQC</sequence>
<dbReference type="Gene3D" id="2.30.29.30">
    <property type="entry name" value="Pleckstrin-homology domain (PH domain)/Phosphotyrosine-binding domain (PTB)"/>
    <property type="match status" value="1"/>
</dbReference>
<feature type="compositionally biased region" description="Basic and acidic residues" evidence="4">
    <location>
        <begin position="1528"/>
        <end position="1540"/>
    </location>
</feature>
<feature type="compositionally biased region" description="Basic and acidic residues" evidence="4">
    <location>
        <begin position="1998"/>
        <end position="2008"/>
    </location>
</feature>
<dbReference type="GO" id="GO:0005856">
    <property type="term" value="C:cytoskeleton"/>
    <property type="evidence" value="ECO:0007669"/>
    <property type="project" value="InterPro"/>
</dbReference>
<keyword evidence="7" id="KW-1185">Reference proteome</keyword>